<dbReference type="Proteomes" id="UP000501237">
    <property type="component" value="Chromosome"/>
</dbReference>
<dbReference type="AlphaFoldDB" id="A0A1I0UTF3"/>
<protein>
    <submittedName>
        <fullName evidence="1">UPF0158 protein</fullName>
    </submittedName>
</protein>
<gene>
    <name evidence="1" type="ORF">PtoMrB4_52370</name>
</gene>
<dbReference type="STRING" id="319939.SAMN05216263_12537"/>
<dbReference type="InterPro" id="IPR005361">
    <property type="entry name" value="UPF0158"/>
</dbReference>
<dbReference type="Pfam" id="PF03682">
    <property type="entry name" value="UPF0158"/>
    <property type="match status" value="1"/>
</dbReference>
<dbReference type="RefSeq" id="WP_069565327.1">
    <property type="nucleotide sequence ID" value="NZ_AP022642.1"/>
</dbReference>
<dbReference type="EMBL" id="AP022642">
    <property type="protein sequence ID" value="BCA31260.1"/>
    <property type="molecule type" value="Genomic_DNA"/>
</dbReference>
<proteinExistence type="predicted"/>
<sequence length="140" mass="16213">MRPLTIDLDQLAFALSTEGLDHYLDLLTGKVLLIPEEDADPQLETLLREEPERFLLVEPLTHGDELRLMEEFLHEVVHPHAYTALQQALAGRKPARAFRHVLMEYPVLLEAWHHFEAARLRELAQDWLEDNELQAAVPLH</sequence>
<dbReference type="KEGG" id="poj:PtoMrB4_52370"/>
<dbReference type="GeneID" id="57400465"/>
<evidence type="ECO:0000313" key="1">
    <source>
        <dbReference type="EMBL" id="BCA31260.1"/>
    </source>
</evidence>
<evidence type="ECO:0000313" key="2">
    <source>
        <dbReference type="Proteomes" id="UP000501237"/>
    </source>
</evidence>
<name>A0A1I0UTF3_9GAMM</name>
<accession>A0A1I0UTF3</accession>
<organism evidence="1 2">
    <name type="scientific">Metapseudomonas otitidis</name>
    <dbReference type="NCBI Taxonomy" id="319939"/>
    <lineage>
        <taxon>Bacteria</taxon>
        <taxon>Pseudomonadati</taxon>
        <taxon>Pseudomonadota</taxon>
        <taxon>Gammaproteobacteria</taxon>
        <taxon>Pseudomonadales</taxon>
        <taxon>Pseudomonadaceae</taxon>
        <taxon>Metapseudomonas</taxon>
    </lineage>
</organism>
<reference evidence="1 2" key="1">
    <citation type="journal article" date="2020" name="Microbiol. Resour. Announc.">
        <title>Complete genome sequence of Pseudomonas otitidis strain MrB4, isolated from Lake Biwa in Japan.</title>
        <authorList>
            <person name="Miyazaki K."/>
            <person name="Hase E."/>
            <person name="Maruya T."/>
        </authorList>
    </citation>
    <scope>NUCLEOTIDE SEQUENCE [LARGE SCALE GENOMIC DNA]</scope>
    <source>
        <strain evidence="1 2">MrB4</strain>
    </source>
</reference>